<evidence type="ECO:0000313" key="2">
    <source>
        <dbReference type="Proteomes" id="UP000053989"/>
    </source>
</evidence>
<protein>
    <submittedName>
        <fullName evidence="1">Uncharacterized protein</fullName>
    </submittedName>
</protein>
<accession>A0A0C2ZKZ4</accession>
<gene>
    <name evidence="1" type="ORF">SCLCIDRAFT_1222877</name>
</gene>
<name>A0A0C2ZKZ4_9AGAM</name>
<reference evidence="1 2" key="1">
    <citation type="submission" date="2014-04" db="EMBL/GenBank/DDBJ databases">
        <authorList>
            <consortium name="DOE Joint Genome Institute"/>
            <person name="Kuo A."/>
            <person name="Kohler A."/>
            <person name="Nagy L.G."/>
            <person name="Floudas D."/>
            <person name="Copeland A."/>
            <person name="Barry K.W."/>
            <person name="Cichocki N."/>
            <person name="Veneault-Fourrey C."/>
            <person name="LaButti K."/>
            <person name="Lindquist E.A."/>
            <person name="Lipzen A."/>
            <person name="Lundell T."/>
            <person name="Morin E."/>
            <person name="Murat C."/>
            <person name="Sun H."/>
            <person name="Tunlid A."/>
            <person name="Henrissat B."/>
            <person name="Grigoriev I.V."/>
            <person name="Hibbett D.S."/>
            <person name="Martin F."/>
            <person name="Nordberg H.P."/>
            <person name="Cantor M.N."/>
            <person name="Hua S.X."/>
        </authorList>
    </citation>
    <scope>NUCLEOTIDE SEQUENCE [LARGE SCALE GENOMIC DNA]</scope>
    <source>
        <strain evidence="1 2">Foug A</strain>
    </source>
</reference>
<sequence>MSADQGDTHHLDTHVFGGKAPETEMDLYDSGEYVDPIYQAKSRIINCSIQNIGMGMGKYQVDITHAEMIAIAFSRRSYGSGVPS</sequence>
<dbReference type="AlphaFoldDB" id="A0A0C2ZKZ4"/>
<evidence type="ECO:0000313" key="1">
    <source>
        <dbReference type="EMBL" id="KIM53337.1"/>
    </source>
</evidence>
<dbReference type="HOGENOM" id="CLU_2528775_0_0_1"/>
<reference evidence="2" key="2">
    <citation type="submission" date="2015-01" db="EMBL/GenBank/DDBJ databases">
        <title>Evolutionary Origins and Diversification of the Mycorrhizal Mutualists.</title>
        <authorList>
            <consortium name="DOE Joint Genome Institute"/>
            <consortium name="Mycorrhizal Genomics Consortium"/>
            <person name="Kohler A."/>
            <person name="Kuo A."/>
            <person name="Nagy L.G."/>
            <person name="Floudas D."/>
            <person name="Copeland A."/>
            <person name="Barry K.W."/>
            <person name="Cichocki N."/>
            <person name="Veneault-Fourrey C."/>
            <person name="LaButti K."/>
            <person name="Lindquist E.A."/>
            <person name="Lipzen A."/>
            <person name="Lundell T."/>
            <person name="Morin E."/>
            <person name="Murat C."/>
            <person name="Riley R."/>
            <person name="Ohm R."/>
            <person name="Sun H."/>
            <person name="Tunlid A."/>
            <person name="Henrissat B."/>
            <person name="Grigoriev I.V."/>
            <person name="Hibbett D.S."/>
            <person name="Martin F."/>
        </authorList>
    </citation>
    <scope>NUCLEOTIDE SEQUENCE [LARGE SCALE GENOMIC DNA]</scope>
    <source>
        <strain evidence="2">Foug A</strain>
    </source>
</reference>
<dbReference type="EMBL" id="KN822183">
    <property type="protein sequence ID" value="KIM53337.1"/>
    <property type="molecule type" value="Genomic_DNA"/>
</dbReference>
<dbReference type="InParanoid" id="A0A0C2ZKZ4"/>
<keyword evidence="2" id="KW-1185">Reference proteome</keyword>
<dbReference type="Proteomes" id="UP000053989">
    <property type="component" value="Unassembled WGS sequence"/>
</dbReference>
<organism evidence="1 2">
    <name type="scientific">Scleroderma citrinum Foug A</name>
    <dbReference type="NCBI Taxonomy" id="1036808"/>
    <lineage>
        <taxon>Eukaryota</taxon>
        <taxon>Fungi</taxon>
        <taxon>Dikarya</taxon>
        <taxon>Basidiomycota</taxon>
        <taxon>Agaricomycotina</taxon>
        <taxon>Agaricomycetes</taxon>
        <taxon>Agaricomycetidae</taxon>
        <taxon>Boletales</taxon>
        <taxon>Sclerodermatineae</taxon>
        <taxon>Sclerodermataceae</taxon>
        <taxon>Scleroderma</taxon>
    </lineage>
</organism>
<proteinExistence type="predicted"/>